<protein>
    <submittedName>
        <fullName evidence="1">Uncharacterized protein</fullName>
    </submittedName>
</protein>
<dbReference type="EMBL" id="CP017708">
    <property type="protein sequence ID" value="WAN69995.1"/>
    <property type="molecule type" value="Genomic_DNA"/>
</dbReference>
<gene>
    <name evidence="1" type="ORF">BJP36_38660</name>
</gene>
<evidence type="ECO:0000313" key="1">
    <source>
        <dbReference type="EMBL" id="WAN69995.1"/>
    </source>
</evidence>
<reference evidence="1" key="1">
    <citation type="journal article" date="2017" name="Proc. Natl. Acad. Sci. U.S.A.">
        <title>Comparative genomics uncovers the prolific and distinctive metabolic potential of the cyanobacterial genus Moorea.</title>
        <authorList>
            <person name="Leao T."/>
            <person name="Castelao G."/>
            <person name="Korobeynikov A."/>
            <person name="Monroe E.A."/>
            <person name="Podell S."/>
            <person name="Glukhov E."/>
            <person name="Allen E.E."/>
            <person name="Gerwick W.H."/>
            <person name="Gerwick L."/>
        </authorList>
    </citation>
    <scope>NUCLEOTIDE SEQUENCE</scope>
    <source>
        <strain evidence="1">JHB</strain>
    </source>
</reference>
<name>A0A9Q9UWK7_MOOP1</name>
<reference evidence="1" key="2">
    <citation type="submission" date="2022-10" db="EMBL/GenBank/DDBJ databases">
        <authorList>
            <person name="Ngo T.-E."/>
        </authorList>
    </citation>
    <scope>NUCLEOTIDE SEQUENCE</scope>
    <source>
        <strain evidence="1">JHB</strain>
    </source>
</reference>
<accession>A0A9Q9UWK7</accession>
<dbReference type="Proteomes" id="UP000176944">
    <property type="component" value="Chromosome"/>
</dbReference>
<proteinExistence type="predicted"/>
<sequence length="53" mass="5894">MGETPMTWLNRYFINSCLLPLASCLSKAGVCSQFKYKCYIIVTVQGSLIACRA</sequence>
<dbReference type="AlphaFoldDB" id="A0A9Q9UWK7"/>
<organism evidence="1">
    <name type="scientific">Moorena producens (strain JHB)</name>
    <dbReference type="NCBI Taxonomy" id="1454205"/>
    <lineage>
        <taxon>Bacteria</taxon>
        <taxon>Bacillati</taxon>
        <taxon>Cyanobacteriota</taxon>
        <taxon>Cyanophyceae</taxon>
        <taxon>Coleofasciculales</taxon>
        <taxon>Coleofasciculaceae</taxon>
        <taxon>Moorena</taxon>
    </lineage>
</organism>